<name>A0A7S8FFK5_9BACT</name>
<protein>
    <submittedName>
        <fullName evidence="1">Uncharacterized protein</fullName>
    </submittedName>
</protein>
<organism evidence="1 2">
    <name type="scientific">Candidatus Nitrospira kreftii</name>
    <dbReference type="NCBI Taxonomy" id="2652173"/>
    <lineage>
        <taxon>Bacteria</taxon>
        <taxon>Pseudomonadati</taxon>
        <taxon>Nitrospirota</taxon>
        <taxon>Nitrospiria</taxon>
        <taxon>Nitrospirales</taxon>
        <taxon>Nitrospiraceae</taxon>
        <taxon>Nitrospira</taxon>
    </lineage>
</organism>
<proteinExistence type="predicted"/>
<dbReference type="EMBL" id="CP047423">
    <property type="protein sequence ID" value="QPD04930.1"/>
    <property type="molecule type" value="Genomic_DNA"/>
</dbReference>
<evidence type="ECO:0000313" key="1">
    <source>
        <dbReference type="EMBL" id="QPD04930.1"/>
    </source>
</evidence>
<evidence type="ECO:0000313" key="2">
    <source>
        <dbReference type="Proteomes" id="UP000593737"/>
    </source>
</evidence>
<sequence>MKQSEGKQKYPLPYKELVEYMLKKHNIHEGIWGVYASFQFAGINAKDPSGEVQPASVAAIKEIGISPFSEESSIAFDAANLNPPKARTKKSQQPPKR</sequence>
<dbReference type="AlphaFoldDB" id="A0A7S8FFK5"/>
<gene>
    <name evidence="1" type="ORF">Nkreftii_002704</name>
</gene>
<dbReference type="Proteomes" id="UP000593737">
    <property type="component" value="Chromosome"/>
</dbReference>
<dbReference type="KEGG" id="nkf:Nkreftii_002704"/>
<reference evidence="1 2" key="1">
    <citation type="journal article" date="2020" name="ISME J.">
        <title>Enrichment and physiological characterization of a novel comammox Nitrospira indicates ammonium inhibition of complete nitrification.</title>
        <authorList>
            <person name="Sakoula D."/>
            <person name="Koch H."/>
            <person name="Frank J."/>
            <person name="Jetten M.S.M."/>
            <person name="van Kessel M.A.H.J."/>
            <person name="Lucker S."/>
        </authorList>
    </citation>
    <scope>NUCLEOTIDE SEQUENCE [LARGE SCALE GENOMIC DNA]</scope>
    <source>
        <strain evidence="1">Comreactor17</strain>
    </source>
</reference>
<accession>A0A7S8FFK5</accession>